<dbReference type="EMBL" id="JAZHXI010000011">
    <property type="protein sequence ID" value="KAL2066775.1"/>
    <property type="molecule type" value="Genomic_DNA"/>
</dbReference>
<keyword evidence="2" id="KW-1015">Disulfide bond</keyword>
<evidence type="ECO:0000256" key="1">
    <source>
        <dbReference type="ARBA" id="ARBA00022801"/>
    </source>
</evidence>
<proteinExistence type="predicted"/>
<protein>
    <recommendedName>
        <fullName evidence="6">Cutinase</fullName>
    </recommendedName>
</protein>
<gene>
    <name evidence="4" type="ORF">VTL71DRAFT_2847</name>
</gene>
<evidence type="ECO:0000313" key="5">
    <source>
        <dbReference type="Proteomes" id="UP001595075"/>
    </source>
</evidence>
<keyword evidence="1" id="KW-0378">Hydrolase</keyword>
<dbReference type="PANTHER" id="PTHR33630:SF9">
    <property type="entry name" value="CUTINASE 4"/>
    <property type="match status" value="1"/>
</dbReference>
<name>A0ABR4CAG8_9HELO</name>
<evidence type="ECO:0008006" key="6">
    <source>
        <dbReference type="Google" id="ProtNLM"/>
    </source>
</evidence>
<dbReference type="InterPro" id="IPR000675">
    <property type="entry name" value="Cutinase/axe"/>
</dbReference>
<dbReference type="Pfam" id="PF01083">
    <property type="entry name" value="Cutinase"/>
    <property type="match status" value="1"/>
</dbReference>
<keyword evidence="3" id="KW-0732">Signal</keyword>
<dbReference type="PANTHER" id="PTHR33630">
    <property type="entry name" value="CUTINASE RV1984C-RELATED-RELATED"/>
    <property type="match status" value="1"/>
</dbReference>
<dbReference type="SUPFAM" id="SSF53474">
    <property type="entry name" value="alpha/beta-Hydrolases"/>
    <property type="match status" value="1"/>
</dbReference>
<dbReference type="InterPro" id="IPR029058">
    <property type="entry name" value="AB_hydrolase_fold"/>
</dbReference>
<evidence type="ECO:0000256" key="2">
    <source>
        <dbReference type="ARBA" id="ARBA00023157"/>
    </source>
</evidence>
<organism evidence="4 5">
    <name type="scientific">Oculimacula yallundae</name>
    <dbReference type="NCBI Taxonomy" id="86028"/>
    <lineage>
        <taxon>Eukaryota</taxon>
        <taxon>Fungi</taxon>
        <taxon>Dikarya</taxon>
        <taxon>Ascomycota</taxon>
        <taxon>Pezizomycotina</taxon>
        <taxon>Leotiomycetes</taxon>
        <taxon>Helotiales</taxon>
        <taxon>Ploettnerulaceae</taxon>
        <taxon>Oculimacula</taxon>
    </lineage>
</organism>
<evidence type="ECO:0000313" key="4">
    <source>
        <dbReference type="EMBL" id="KAL2066775.1"/>
    </source>
</evidence>
<feature type="signal peptide" evidence="3">
    <location>
        <begin position="1"/>
        <end position="19"/>
    </location>
</feature>
<keyword evidence="5" id="KW-1185">Reference proteome</keyword>
<dbReference type="Proteomes" id="UP001595075">
    <property type="component" value="Unassembled WGS sequence"/>
</dbReference>
<sequence>MKSLQAFYLTLTLALSATAQFGDQPGCPQIPPNDVEFGAPVPFRPQDIPSGCSTLEVLVARGTSEPNYAQGGKFGVIVGDPVISNLTKVLPEARGYPVQYPASADLSSGRVGSADVVRRLTAQNIACPNQKYALVGYSQGAAVMHTAAETIPIAIQRKVVAIVTFGDPYNRLSLLGQWPLRLRSQAITICAPGDPVSFNFLTVPYVLILMLTIVLQDVFRQWELHLLSSHVPQARVYRIGSGMDKL</sequence>
<accession>A0ABR4CAG8</accession>
<dbReference type="SMART" id="SM01110">
    <property type="entry name" value="Cutinase"/>
    <property type="match status" value="1"/>
</dbReference>
<dbReference type="Gene3D" id="3.40.50.1820">
    <property type="entry name" value="alpha/beta hydrolase"/>
    <property type="match status" value="1"/>
</dbReference>
<comment type="caution">
    <text evidence="4">The sequence shown here is derived from an EMBL/GenBank/DDBJ whole genome shotgun (WGS) entry which is preliminary data.</text>
</comment>
<evidence type="ECO:0000256" key="3">
    <source>
        <dbReference type="SAM" id="SignalP"/>
    </source>
</evidence>
<reference evidence="4 5" key="1">
    <citation type="journal article" date="2024" name="Commun. Biol.">
        <title>Comparative genomic analysis of thermophilic fungi reveals convergent evolutionary adaptations and gene losses.</title>
        <authorList>
            <person name="Steindorff A.S."/>
            <person name="Aguilar-Pontes M.V."/>
            <person name="Robinson A.J."/>
            <person name="Andreopoulos B."/>
            <person name="LaButti K."/>
            <person name="Kuo A."/>
            <person name="Mondo S."/>
            <person name="Riley R."/>
            <person name="Otillar R."/>
            <person name="Haridas S."/>
            <person name="Lipzen A."/>
            <person name="Grimwood J."/>
            <person name="Schmutz J."/>
            <person name="Clum A."/>
            <person name="Reid I.D."/>
            <person name="Moisan M.C."/>
            <person name="Butler G."/>
            <person name="Nguyen T.T.M."/>
            <person name="Dewar K."/>
            <person name="Conant G."/>
            <person name="Drula E."/>
            <person name="Henrissat B."/>
            <person name="Hansel C."/>
            <person name="Singer S."/>
            <person name="Hutchinson M.I."/>
            <person name="de Vries R.P."/>
            <person name="Natvig D.O."/>
            <person name="Powell A.J."/>
            <person name="Tsang A."/>
            <person name="Grigoriev I.V."/>
        </authorList>
    </citation>
    <scope>NUCLEOTIDE SEQUENCE [LARGE SCALE GENOMIC DNA]</scope>
    <source>
        <strain evidence="4 5">CBS 494.80</strain>
    </source>
</reference>
<feature type="chain" id="PRO_5047011866" description="Cutinase" evidence="3">
    <location>
        <begin position="20"/>
        <end position="246"/>
    </location>
</feature>